<dbReference type="PANTHER" id="PTHR43861">
    <property type="entry name" value="TRANS-ACONITATE 2-METHYLTRANSFERASE-RELATED"/>
    <property type="match status" value="1"/>
</dbReference>
<dbReference type="NCBIfam" id="TIGR00740">
    <property type="entry name" value="carboxy-S-adenosyl-L-methionine synthase CmoA"/>
    <property type="match status" value="1"/>
</dbReference>
<evidence type="ECO:0000259" key="5">
    <source>
        <dbReference type="Pfam" id="PF13649"/>
    </source>
</evidence>
<dbReference type="NCBIfam" id="NF011995">
    <property type="entry name" value="PRK15451.1"/>
    <property type="match status" value="1"/>
</dbReference>
<dbReference type="InterPro" id="IPR029063">
    <property type="entry name" value="SAM-dependent_MTases_sf"/>
</dbReference>
<dbReference type="InterPro" id="IPR041698">
    <property type="entry name" value="Methyltransf_25"/>
</dbReference>
<dbReference type="InterPro" id="IPR005271">
    <property type="entry name" value="CmoA"/>
</dbReference>
<comment type="caution">
    <text evidence="3">Lacks conserved residue(s) required for the propagation of feature annotation.</text>
</comment>
<dbReference type="GO" id="GO:0016743">
    <property type="term" value="F:carboxyl- or carbamoyltransferase activity"/>
    <property type="evidence" value="ECO:0007669"/>
    <property type="project" value="UniProtKB-UniRule"/>
</dbReference>
<reference evidence="6 7" key="1">
    <citation type="submission" date="2019-02" db="EMBL/GenBank/DDBJ databases">
        <authorList>
            <person name="Manzano-Marin A."/>
            <person name="Manzano-Marin A."/>
        </authorList>
    </citation>
    <scope>NUCLEOTIDE SEQUENCE [LARGE SCALE GENOMIC DNA]</scope>
    <source>
        <strain evidence="6 7">ErCicurtihirsuta</strain>
    </source>
</reference>
<organism evidence="6 7">
    <name type="scientific">Candidatus Erwinia haradaeae</name>
    <dbReference type="NCBI Taxonomy" id="1922217"/>
    <lineage>
        <taxon>Bacteria</taxon>
        <taxon>Pseudomonadati</taxon>
        <taxon>Pseudomonadota</taxon>
        <taxon>Gammaproteobacteria</taxon>
        <taxon>Enterobacterales</taxon>
        <taxon>Erwiniaceae</taxon>
        <taxon>Erwinia</taxon>
    </lineage>
</organism>
<dbReference type="PIRSF" id="PIRSF006325">
    <property type="entry name" value="MeTrfase_bac"/>
    <property type="match status" value="1"/>
</dbReference>
<feature type="binding site" evidence="3 4">
    <location>
        <position position="132"/>
    </location>
    <ligand>
        <name>S-adenosyl-L-methionine</name>
        <dbReference type="ChEBI" id="CHEBI:59789"/>
    </ligand>
</feature>
<dbReference type="Gene3D" id="3.40.50.150">
    <property type="entry name" value="Vaccinia Virus protein VP39"/>
    <property type="match status" value="1"/>
</dbReference>
<evidence type="ECO:0000256" key="4">
    <source>
        <dbReference type="PIRSR" id="PIRSR006325-1"/>
    </source>
</evidence>
<comment type="function">
    <text evidence="3">Catalyzes the conversion of S-adenosyl-L-methionine (SAM) to carboxy-S-adenosyl-L-methionine (Cx-SAM).</text>
</comment>
<accession>A0A451CZH5</accession>
<evidence type="ECO:0000256" key="2">
    <source>
        <dbReference type="ARBA" id="ARBA00022691"/>
    </source>
</evidence>
<dbReference type="RefSeq" id="WP_157992132.1">
    <property type="nucleotide sequence ID" value="NZ_LR217698.1"/>
</dbReference>
<dbReference type="Pfam" id="PF13649">
    <property type="entry name" value="Methyltransf_25"/>
    <property type="match status" value="1"/>
</dbReference>
<dbReference type="Proteomes" id="UP000294364">
    <property type="component" value="Chromosome"/>
</dbReference>
<gene>
    <name evidence="3 6" type="primary">cmoA</name>
    <name evidence="6" type="ORF">ERCICURT3053_476</name>
</gene>
<comment type="similarity">
    <text evidence="3">Belongs to the class I-like SAM-binding methyltransferase superfamily. Cx-SAM synthase family.</text>
</comment>
<sequence length="246" mass="28110">MSNRDTLFLLPRKELGNWKFDAEVVEVFPDMIQRSIPGYSNLISMIGLLSRHCVQSNSLIYDLGCALGAAVVSIQKNIKVIGCKIIAVDNSSSMTNRCRHYMNSFNFNTPVEVLTMDACQVPIHNASLVLLNFTLQFIPIDNRQRLLDSIWNGMNPKGVLVLSEKLSFSDQEIESLFLKTHYDFKRDNGYSALEIQQKSKMLNSVMITETLDVHKKRLEKSGFQNYELWFQSINFGSLLAFKRNLN</sequence>
<dbReference type="PANTHER" id="PTHR43861:SF2">
    <property type="entry name" value="CARBOXY-S-ADENOSYL-L-METHIONINE SYNTHASE"/>
    <property type="match status" value="1"/>
</dbReference>
<dbReference type="GO" id="GO:1904047">
    <property type="term" value="F:S-adenosyl-L-methionine binding"/>
    <property type="evidence" value="ECO:0007669"/>
    <property type="project" value="UniProtKB-UniRule"/>
</dbReference>
<dbReference type="SUPFAM" id="SSF53335">
    <property type="entry name" value="S-adenosyl-L-methionine-dependent methyltransferases"/>
    <property type="match status" value="1"/>
</dbReference>
<dbReference type="OrthoDB" id="9779941at2"/>
<evidence type="ECO:0000313" key="6">
    <source>
        <dbReference type="EMBL" id="VFP78837.1"/>
    </source>
</evidence>
<feature type="binding site" evidence="3 4">
    <location>
        <begin position="89"/>
        <end position="90"/>
    </location>
    <ligand>
        <name>S-adenosyl-L-methionine</name>
        <dbReference type="ChEBI" id="CHEBI:59789"/>
    </ligand>
</feature>
<comment type="catalytic activity">
    <reaction evidence="3">
        <text>prephenate + S-adenosyl-L-methionine = carboxy-S-adenosyl-L-methionine + 3-phenylpyruvate + H2O</text>
        <dbReference type="Rhea" id="RHEA:51692"/>
        <dbReference type="ChEBI" id="CHEBI:15377"/>
        <dbReference type="ChEBI" id="CHEBI:18005"/>
        <dbReference type="ChEBI" id="CHEBI:29934"/>
        <dbReference type="ChEBI" id="CHEBI:59789"/>
        <dbReference type="ChEBI" id="CHEBI:134278"/>
    </reaction>
</comment>
<feature type="binding site" evidence="3 4">
    <location>
        <position position="39"/>
    </location>
    <ligand>
        <name>S-adenosyl-L-methionine</name>
        <dbReference type="ChEBI" id="CHEBI:59789"/>
    </ligand>
</feature>
<keyword evidence="2 3" id="KW-0949">S-adenosyl-L-methionine</keyword>
<evidence type="ECO:0000256" key="1">
    <source>
        <dbReference type="ARBA" id="ARBA00022679"/>
    </source>
</evidence>
<name>A0A451CZH5_9GAMM</name>
<dbReference type="EC" id="2.1.3.-" evidence="3"/>
<dbReference type="CDD" id="cd02440">
    <property type="entry name" value="AdoMet_MTases"/>
    <property type="match status" value="1"/>
</dbReference>
<proteinExistence type="inferred from homology"/>
<feature type="domain" description="Methyltransferase" evidence="5">
    <location>
        <begin position="60"/>
        <end position="158"/>
    </location>
</feature>
<dbReference type="EMBL" id="LR217698">
    <property type="protein sequence ID" value="VFP78837.1"/>
    <property type="molecule type" value="Genomic_DNA"/>
</dbReference>
<dbReference type="HAMAP" id="MF_01589">
    <property type="entry name" value="Cx_SAM_synthase"/>
    <property type="match status" value="1"/>
</dbReference>
<keyword evidence="1 3" id="KW-0808">Transferase</keyword>
<comment type="subunit">
    <text evidence="3">Homodimer.</text>
</comment>
<dbReference type="GO" id="GO:0002098">
    <property type="term" value="P:tRNA wobble uridine modification"/>
    <property type="evidence" value="ECO:0007669"/>
    <property type="project" value="InterPro"/>
</dbReference>
<evidence type="ECO:0000256" key="3">
    <source>
        <dbReference type="HAMAP-Rule" id="MF_01589"/>
    </source>
</evidence>
<dbReference type="AlphaFoldDB" id="A0A451CZH5"/>
<protein>
    <recommendedName>
        <fullName evidence="3">Carboxy-S-adenosyl-L-methionine synthase</fullName>
        <shortName evidence="3">Cx-SAM synthase</shortName>
        <ecNumber evidence="3">2.1.3.-</ecNumber>
    </recommendedName>
</protein>
<evidence type="ECO:0000313" key="7">
    <source>
        <dbReference type="Proteomes" id="UP000294364"/>
    </source>
</evidence>